<comment type="caution">
    <text evidence="1">The sequence shown here is derived from an EMBL/GenBank/DDBJ whole genome shotgun (WGS) entry which is preliminary data.</text>
</comment>
<name>A0A8H5CX37_9AGAR</name>
<dbReference type="AlphaFoldDB" id="A0A8H5CX37"/>
<protein>
    <submittedName>
        <fullName evidence="1">Uncharacterized protein</fullName>
    </submittedName>
</protein>
<sequence length="127" mass="14249">MRVHFEPTTGPRGSLPADNPQLYVDMENAINSFLDPYQPMINKLAGGGISLPVWAPNKNIEINPRIRDFIESLAIPRSRALGGEVPDMLLYRLGRFQQDPNLKRKIQNVLDTELDKVFLNTSGAVMC</sequence>
<gene>
    <name evidence="1" type="ORF">D9757_013470</name>
</gene>
<keyword evidence="2" id="KW-1185">Reference proteome</keyword>
<accession>A0A8H5CX37</accession>
<evidence type="ECO:0000313" key="2">
    <source>
        <dbReference type="Proteomes" id="UP000518752"/>
    </source>
</evidence>
<organism evidence="1 2">
    <name type="scientific">Collybiopsis confluens</name>
    <dbReference type="NCBI Taxonomy" id="2823264"/>
    <lineage>
        <taxon>Eukaryota</taxon>
        <taxon>Fungi</taxon>
        <taxon>Dikarya</taxon>
        <taxon>Basidiomycota</taxon>
        <taxon>Agaricomycotina</taxon>
        <taxon>Agaricomycetes</taxon>
        <taxon>Agaricomycetidae</taxon>
        <taxon>Agaricales</taxon>
        <taxon>Marasmiineae</taxon>
        <taxon>Omphalotaceae</taxon>
        <taxon>Collybiopsis</taxon>
    </lineage>
</organism>
<reference evidence="1 2" key="1">
    <citation type="journal article" date="2020" name="ISME J.">
        <title>Uncovering the hidden diversity of litter-decomposition mechanisms in mushroom-forming fungi.</title>
        <authorList>
            <person name="Floudas D."/>
            <person name="Bentzer J."/>
            <person name="Ahren D."/>
            <person name="Johansson T."/>
            <person name="Persson P."/>
            <person name="Tunlid A."/>
        </authorList>
    </citation>
    <scope>NUCLEOTIDE SEQUENCE [LARGE SCALE GENOMIC DNA]</scope>
    <source>
        <strain evidence="1 2">CBS 406.79</strain>
    </source>
</reference>
<dbReference type="EMBL" id="JAACJN010000312">
    <property type="protein sequence ID" value="KAF5348984.1"/>
    <property type="molecule type" value="Genomic_DNA"/>
</dbReference>
<dbReference type="OrthoDB" id="3111492at2759"/>
<proteinExistence type="predicted"/>
<evidence type="ECO:0000313" key="1">
    <source>
        <dbReference type="EMBL" id="KAF5348984.1"/>
    </source>
</evidence>
<dbReference type="Proteomes" id="UP000518752">
    <property type="component" value="Unassembled WGS sequence"/>
</dbReference>